<dbReference type="SUPFAM" id="SSF56059">
    <property type="entry name" value="Glutathione synthetase ATP-binding domain-like"/>
    <property type="match status" value="1"/>
</dbReference>
<keyword evidence="10" id="KW-1185">Reference proteome</keyword>
<feature type="compositionally biased region" description="Low complexity" evidence="8">
    <location>
        <begin position="679"/>
        <end position="689"/>
    </location>
</feature>
<dbReference type="GO" id="GO:0005524">
    <property type="term" value="F:ATP binding"/>
    <property type="evidence" value="ECO:0007669"/>
    <property type="project" value="UniProtKB-KW"/>
</dbReference>
<evidence type="ECO:0000313" key="10">
    <source>
        <dbReference type="Proteomes" id="UP000440578"/>
    </source>
</evidence>
<evidence type="ECO:0000256" key="8">
    <source>
        <dbReference type="SAM" id="MobiDB-lite"/>
    </source>
</evidence>
<dbReference type="GO" id="GO:0005874">
    <property type="term" value="C:microtubule"/>
    <property type="evidence" value="ECO:0007669"/>
    <property type="project" value="UniProtKB-KW"/>
</dbReference>
<dbReference type="Gene3D" id="3.30.470.20">
    <property type="entry name" value="ATP-grasp fold, B domain"/>
    <property type="match status" value="1"/>
</dbReference>
<dbReference type="GO" id="GO:0000226">
    <property type="term" value="P:microtubule cytoskeleton organization"/>
    <property type="evidence" value="ECO:0007669"/>
    <property type="project" value="TreeGrafter"/>
</dbReference>
<dbReference type="Pfam" id="PF03133">
    <property type="entry name" value="TTL"/>
    <property type="match status" value="2"/>
</dbReference>
<evidence type="ECO:0000256" key="2">
    <source>
        <dbReference type="ARBA" id="ARBA00022598"/>
    </source>
</evidence>
<dbReference type="AlphaFoldDB" id="A0A6A4WRU7"/>
<evidence type="ECO:0000256" key="4">
    <source>
        <dbReference type="ARBA" id="ARBA00022741"/>
    </source>
</evidence>
<name>A0A6A4WRU7_AMPAM</name>
<keyword evidence="3" id="KW-0493">Microtubule</keyword>
<dbReference type="InterPro" id="IPR004344">
    <property type="entry name" value="TTL/TTLL_fam"/>
</dbReference>
<gene>
    <name evidence="9" type="primary">TTLL5</name>
    <name evidence="9" type="ORF">FJT64_021993</name>
</gene>
<evidence type="ECO:0000256" key="3">
    <source>
        <dbReference type="ARBA" id="ARBA00022701"/>
    </source>
</evidence>
<dbReference type="PANTHER" id="PTHR12241">
    <property type="entry name" value="TUBULIN POLYGLUTAMYLASE"/>
    <property type="match status" value="1"/>
</dbReference>
<dbReference type="PANTHER" id="PTHR12241:SF145">
    <property type="entry name" value="TUBULIN POLYGLUTAMYLASE TTLL5"/>
    <property type="match status" value="1"/>
</dbReference>
<evidence type="ECO:0000256" key="6">
    <source>
        <dbReference type="ARBA" id="ARBA00041448"/>
    </source>
</evidence>
<evidence type="ECO:0000256" key="7">
    <source>
        <dbReference type="ARBA" id="ARBA00049274"/>
    </source>
</evidence>
<reference evidence="9 10" key="1">
    <citation type="submission" date="2019-07" db="EMBL/GenBank/DDBJ databases">
        <title>Draft genome assembly of a fouling barnacle, Amphibalanus amphitrite (Darwin, 1854): The first reference genome for Thecostraca.</title>
        <authorList>
            <person name="Kim W."/>
        </authorList>
    </citation>
    <scope>NUCLEOTIDE SEQUENCE [LARGE SCALE GENOMIC DNA]</scope>
    <source>
        <strain evidence="9">SNU_AA5</strain>
        <tissue evidence="9">Soma without cirri and trophi</tissue>
    </source>
</reference>
<keyword evidence="5" id="KW-0067">ATP-binding</keyword>
<feature type="region of interest" description="Disordered" evidence="8">
    <location>
        <begin position="675"/>
        <end position="717"/>
    </location>
</feature>
<comment type="caution">
    <text evidence="9">The sequence shown here is derived from an EMBL/GenBank/DDBJ whole genome shotgun (WGS) entry which is preliminary data.</text>
</comment>
<dbReference type="GO" id="GO:0015631">
    <property type="term" value="F:tubulin binding"/>
    <property type="evidence" value="ECO:0007669"/>
    <property type="project" value="TreeGrafter"/>
</dbReference>
<protein>
    <recommendedName>
        <fullName evidence="6">Tubulin--tyrosine ligase-like protein 5</fullName>
    </recommendedName>
</protein>
<evidence type="ECO:0000313" key="9">
    <source>
        <dbReference type="EMBL" id="KAF0306504.1"/>
    </source>
</evidence>
<feature type="region of interest" description="Disordered" evidence="8">
    <location>
        <begin position="454"/>
        <end position="480"/>
    </location>
</feature>
<evidence type="ECO:0000256" key="5">
    <source>
        <dbReference type="ARBA" id="ARBA00022840"/>
    </source>
</evidence>
<keyword evidence="2" id="KW-0436">Ligase</keyword>
<comment type="catalytic activity">
    <reaction evidence="7">
        <text>L-glutamyl-[protein] + L-glutamate + ATP = gamma-L-glutamyl-L-glutamyl-[protein] + ADP + phosphate + H(+)</text>
        <dbReference type="Rhea" id="RHEA:60144"/>
        <dbReference type="Rhea" id="RHEA-COMP:10208"/>
        <dbReference type="Rhea" id="RHEA-COMP:15517"/>
        <dbReference type="ChEBI" id="CHEBI:15378"/>
        <dbReference type="ChEBI" id="CHEBI:29973"/>
        <dbReference type="ChEBI" id="CHEBI:29985"/>
        <dbReference type="ChEBI" id="CHEBI:30616"/>
        <dbReference type="ChEBI" id="CHEBI:43474"/>
        <dbReference type="ChEBI" id="CHEBI:143622"/>
        <dbReference type="ChEBI" id="CHEBI:456216"/>
    </reaction>
    <physiologicalReaction direction="left-to-right" evidence="7">
        <dbReference type="Rhea" id="RHEA:60145"/>
    </physiologicalReaction>
</comment>
<dbReference type="GO" id="GO:0070740">
    <property type="term" value="F:tubulin-glutamic acid ligase activity"/>
    <property type="evidence" value="ECO:0007669"/>
    <property type="project" value="TreeGrafter"/>
</dbReference>
<dbReference type="EMBL" id="VIIS01000662">
    <property type="protein sequence ID" value="KAF0306504.1"/>
    <property type="molecule type" value="Genomic_DNA"/>
</dbReference>
<evidence type="ECO:0000256" key="1">
    <source>
        <dbReference type="ARBA" id="ARBA00006820"/>
    </source>
</evidence>
<dbReference type="FunFam" id="3.30.470.20:FF:000009">
    <property type="entry name" value="tubulin polyglutamylase TTLL5 isoform X1"/>
    <property type="match status" value="1"/>
</dbReference>
<feature type="compositionally biased region" description="Low complexity" evidence="8">
    <location>
        <begin position="464"/>
        <end position="480"/>
    </location>
</feature>
<keyword evidence="4" id="KW-0547">Nucleotide-binding</keyword>
<organism evidence="9 10">
    <name type="scientific">Amphibalanus amphitrite</name>
    <name type="common">Striped barnacle</name>
    <name type="synonym">Balanus amphitrite</name>
    <dbReference type="NCBI Taxonomy" id="1232801"/>
    <lineage>
        <taxon>Eukaryota</taxon>
        <taxon>Metazoa</taxon>
        <taxon>Ecdysozoa</taxon>
        <taxon>Arthropoda</taxon>
        <taxon>Crustacea</taxon>
        <taxon>Multicrustacea</taxon>
        <taxon>Cirripedia</taxon>
        <taxon>Thoracica</taxon>
        <taxon>Thoracicalcarea</taxon>
        <taxon>Balanomorpha</taxon>
        <taxon>Balanoidea</taxon>
        <taxon>Balanidae</taxon>
        <taxon>Amphibalaninae</taxon>
        <taxon>Amphibalanus</taxon>
    </lineage>
</organism>
<dbReference type="GO" id="GO:0036064">
    <property type="term" value="C:ciliary basal body"/>
    <property type="evidence" value="ECO:0007669"/>
    <property type="project" value="TreeGrafter"/>
</dbReference>
<comment type="similarity">
    <text evidence="1">Belongs to the tubulin--tyrosine ligase family.</text>
</comment>
<dbReference type="PROSITE" id="PS51221">
    <property type="entry name" value="TTL"/>
    <property type="match status" value="1"/>
</dbReference>
<accession>A0A6A4WRU7</accession>
<dbReference type="Proteomes" id="UP000440578">
    <property type="component" value="Unassembled WGS sequence"/>
</dbReference>
<proteinExistence type="inferred from homology"/>
<sequence>MSSTLRNIRLNITLPEEDEWLIWAGGPGRKQALLRFNAANLDDEPPDPIGRQYQMLFKMQNTDSKLFRRVMDVHGISESSASVSDFNILWTGVHPKPFVLRNLYDYQRVNHFPRSYELTRKDRLCKNIERMKYIRGAKHFDFIPPSYIMPTEYQPDQIPLDESVVVCKYIENPLLVDGYKCDVRLYVAVTSYDPLVIYLYEEGLIRFAAVKYDQSAKMLWNPCMHLTNYSVNKYHTNYVQNDDAEVDDYGNKWSLSALLRHLKLAGEDTTRLMQDIEAIIVKSIIAVAPTVTTACKMFVPTRKNCFELYGFDILIDSSLRPWLLEVNLSPSLGCDTPLDSKVKSAVISDLFTLIGVPAVDPGRARQVKQRQRAVVRVRAPSMDSVPRGGKPLRSALSAEEARIVREVREEDARRGAFIRIFPAPETWSLYSCFLAPVNSHLNQMLHEELYPHTIGGPQGSSGPRSLCRKSSSIPSLSITSRSRSERTACYERPLARGSKDAFVGAGEGGRDAAERATERLTVKREIIEQMQRGVRMSRYQARLAFSFYLQHIQRRLMCNMEQVQGSGQLELVLRFIRKAARNLTDAYAIQTPGRHFTPVEKAILIAKQLGDFIHLYNRETLEHVAPRESPALLDAQLHKQFVTGASESDLEEALTLHTSLFNSADLFLGRARAREPASRARTAPSSAATDETTSVARADEDGAPDSETARARQTGALSVGNLLKTSLRDFPAPAGGGRDRVRALNKIYR</sequence>
<dbReference type="OrthoDB" id="2016263at2759"/>